<dbReference type="SUPFAM" id="SSF52540">
    <property type="entry name" value="P-loop containing nucleoside triphosphate hydrolases"/>
    <property type="match status" value="1"/>
</dbReference>
<dbReference type="Proteomes" id="UP000037997">
    <property type="component" value="Unassembled WGS sequence"/>
</dbReference>
<evidence type="ECO:0000256" key="1">
    <source>
        <dbReference type="ARBA" id="ARBA00004417"/>
    </source>
</evidence>
<dbReference type="InterPro" id="IPR003439">
    <property type="entry name" value="ABC_transporter-like_ATP-bd"/>
</dbReference>
<dbReference type="Pfam" id="PF00005">
    <property type="entry name" value="ABC_tran"/>
    <property type="match status" value="1"/>
</dbReference>
<keyword evidence="6" id="KW-0067">ATP-binding</keyword>
<comment type="caution">
    <text evidence="9">The sequence shown here is derived from an EMBL/GenBank/DDBJ whole genome shotgun (WGS) entry which is preliminary data.</text>
</comment>
<dbReference type="AlphaFoldDB" id="A0A0N1MQD6"/>
<keyword evidence="3" id="KW-0813">Transport</keyword>
<feature type="domain" description="ABC transporter" evidence="8">
    <location>
        <begin position="2"/>
        <end position="224"/>
    </location>
</feature>
<evidence type="ECO:0000256" key="7">
    <source>
        <dbReference type="ARBA" id="ARBA00023136"/>
    </source>
</evidence>
<dbReference type="InterPro" id="IPR050388">
    <property type="entry name" value="ABC_Ni/Peptide_Import"/>
</dbReference>
<dbReference type="PROSITE" id="PS00211">
    <property type="entry name" value="ABC_TRANSPORTER_1"/>
    <property type="match status" value="1"/>
</dbReference>
<dbReference type="PANTHER" id="PTHR43297">
    <property type="entry name" value="OLIGOPEPTIDE TRANSPORT ATP-BINDING PROTEIN APPD"/>
    <property type="match status" value="1"/>
</dbReference>
<dbReference type="InterPro" id="IPR017871">
    <property type="entry name" value="ABC_transporter-like_CS"/>
</dbReference>
<keyword evidence="4" id="KW-1003">Cell membrane</keyword>
<gene>
    <name evidence="9" type="ORF">HPU229334_07010</name>
</gene>
<dbReference type="SMART" id="SM00382">
    <property type="entry name" value="AAA"/>
    <property type="match status" value="1"/>
</dbReference>
<keyword evidence="5" id="KW-0547">Nucleotide-binding</keyword>
<dbReference type="PANTHER" id="PTHR43297:SF2">
    <property type="entry name" value="DIPEPTIDE TRANSPORT ATP-BINDING PROTEIN DPPD"/>
    <property type="match status" value="1"/>
</dbReference>
<evidence type="ECO:0000256" key="3">
    <source>
        <dbReference type="ARBA" id="ARBA00022448"/>
    </source>
</evidence>
<dbReference type="PATRIC" id="fig|35818.11.peg.1385"/>
<dbReference type="GO" id="GO:0005524">
    <property type="term" value="F:ATP binding"/>
    <property type="evidence" value="ECO:0007669"/>
    <property type="project" value="UniProtKB-KW"/>
</dbReference>
<evidence type="ECO:0000313" key="10">
    <source>
        <dbReference type="Proteomes" id="UP000037997"/>
    </source>
</evidence>
<accession>A0A0N1MQD6</accession>
<sequence>MIEIKNFSLFIDGKNILNNLNLTLKTKQKIALLGQSGSGKSLLARAILGLLPQNATTSGEIQSNQKFGVILQNPASCFDGIFTLKEHFLETLKAHHLESLSSDKWGLEEVGLKKEILDSYPFELSGGMLQRAMIALSICIKPDFIIADEMTSDLDCLGVWQISNLLLNLQNKMGFGMLFITHDLFLAHKMAEEIIILHQGEIIEQGNRDEIFKTPKHTKTKELLFENERLLNTPWGDFRGNFA</sequence>
<organism evidence="9 10">
    <name type="scientific">Helicobacter pullorum</name>
    <dbReference type="NCBI Taxonomy" id="35818"/>
    <lineage>
        <taxon>Bacteria</taxon>
        <taxon>Pseudomonadati</taxon>
        <taxon>Campylobacterota</taxon>
        <taxon>Epsilonproteobacteria</taxon>
        <taxon>Campylobacterales</taxon>
        <taxon>Helicobacteraceae</taxon>
        <taxon>Helicobacter</taxon>
    </lineage>
</organism>
<dbReference type="Gene3D" id="3.40.50.300">
    <property type="entry name" value="P-loop containing nucleotide triphosphate hydrolases"/>
    <property type="match status" value="1"/>
</dbReference>
<dbReference type="GO" id="GO:0016887">
    <property type="term" value="F:ATP hydrolysis activity"/>
    <property type="evidence" value="ECO:0007669"/>
    <property type="project" value="InterPro"/>
</dbReference>
<name>A0A0N1MQD6_9HELI</name>
<comment type="similarity">
    <text evidence="2">Belongs to the ABC transporter superfamily.</text>
</comment>
<dbReference type="InterPro" id="IPR003593">
    <property type="entry name" value="AAA+_ATPase"/>
</dbReference>
<evidence type="ECO:0000256" key="4">
    <source>
        <dbReference type="ARBA" id="ARBA00022475"/>
    </source>
</evidence>
<protein>
    <submittedName>
        <fullName evidence="9">Peptide ABC transporter ATPase</fullName>
    </submittedName>
</protein>
<proteinExistence type="inferred from homology"/>
<dbReference type="PROSITE" id="PS50893">
    <property type="entry name" value="ABC_TRANSPORTER_2"/>
    <property type="match status" value="1"/>
</dbReference>
<evidence type="ECO:0000256" key="5">
    <source>
        <dbReference type="ARBA" id="ARBA00022741"/>
    </source>
</evidence>
<dbReference type="EMBL" id="JNOC01000035">
    <property type="protein sequence ID" value="KPH55574.1"/>
    <property type="molecule type" value="Genomic_DNA"/>
</dbReference>
<evidence type="ECO:0000256" key="6">
    <source>
        <dbReference type="ARBA" id="ARBA00022840"/>
    </source>
</evidence>
<dbReference type="GO" id="GO:0005886">
    <property type="term" value="C:plasma membrane"/>
    <property type="evidence" value="ECO:0007669"/>
    <property type="project" value="UniProtKB-SubCell"/>
</dbReference>
<reference evidence="9 10" key="1">
    <citation type="submission" date="2014-06" db="EMBL/GenBank/DDBJ databases">
        <title>Helicobacter pullorum isolates in fresh chicken meat - phenotypic and genotypic features.</title>
        <authorList>
            <person name="Borges V."/>
            <person name="Santos A."/>
            <person name="Correia C.B."/>
            <person name="Saraiva M."/>
            <person name="Menard A."/>
            <person name="Vieira L."/>
            <person name="Sampaio D.A."/>
            <person name="Gomes J.P."/>
            <person name="Oleastro M."/>
        </authorList>
    </citation>
    <scope>NUCLEOTIDE SEQUENCE [LARGE SCALE GENOMIC DNA]</scope>
    <source>
        <strain evidence="9 10">229334/12</strain>
    </source>
</reference>
<keyword evidence="7" id="KW-0472">Membrane</keyword>
<evidence type="ECO:0000256" key="2">
    <source>
        <dbReference type="ARBA" id="ARBA00005417"/>
    </source>
</evidence>
<evidence type="ECO:0000259" key="8">
    <source>
        <dbReference type="PROSITE" id="PS50893"/>
    </source>
</evidence>
<dbReference type="RefSeq" id="WP_054198063.1">
    <property type="nucleotide sequence ID" value="NZ_JNOC01000035.1"/>
</dbReference>
<evidence type="ECO:0000313" key="9">
    <source>
        <dbReference type="EMBL" id="KPH55574.1"/>
    </source>
</evidence>
<dbReference type="STRING" id="35818.HPU229336_02215"/>
<dbReference type="InterPro" id="IPR027417">
    <property type="entry name" value="P-loop_NTPase"/>
</dbReference>
<comment type="subcellular location">
    <subcellularLocation>
        <location evidence="1">Cell inner membrane</location>
        <topology evidence="1">Peripheral membrane protein</topology>
    </subcellularLocation>
</comment>